<dbReference type="AlphaFoldDB" id="A0A8C0ZNY8"/>
<dbReference type="Ensembl" id="ENSCCNT00000008907.1">
    <property type="protein sequence ID" value="ENSCCNP00000006751.1"/>
    <property type="gene ID" value="ENSCCNG00000007182.1"/>
</dbReference>
<name>A0A8C0ZNY8_CASCN</name>
<sequence>MGFDALLLLPPNDIPSSIYTFSGFSSQPYGIPEEINPEGYVKLSTAFDISAVTLVLEYSNGLFDCQSPTSPFMGSLQALYLIEDLRGLLEMMETDEKEGLRCQIPDSTAETLIQWLQSQMVDVCMLLIYAMDLLLLISKFGA</sequence>
<organism evidence="1">
    <name type="scientific">Castor canadensis</name>
    <name type="common">American beaver</name>
    <dbReference type="NCBI Taxonomy" id="51338"/>
    <lineage>
        <taxon>Eukaryota</taxon>
        <taxon>Metazoa</taxon>
        <taxon>Chordata</taxon>
        <taxon>Craniata</taxon>
        <taxon>Vertebrata</taxon>
        <taxon>Euteleostomi</taxon>
        <taxon>Mammalia</taxon>
        <taxon>Eutheria</taxon>
        <taxon>Euarchontoglires</taxon>
        <taxon>Glires</taxon>
        <taxon>Rodentia</taxon>
        <taxon>Castorimorpha</taxon>
        <taxon>Castoridae</taxon>
        <taxon>Castor</taxon>
    </lineage>
</organism>
<protein>
    <submittedName>
        <fullName evidence="1">Uncharacterized protein</fullName>
    </submittedName>
</protein>
<proteinExistence type="predicted"/>
<accession>A0A8C0ZNY8</accession>
<reference evidence="1" key="1">
    <citation type="submission" date="2023-09" db="UniProtKB">
        <authorList>
            <consortium name="Ensembl"/>
        </authorList>
    </citation>
    <scope>IDENTIFICATION</scope>
</reference>
<evidence type="ECO:0000313" key="1">
    <source>
        <dbReference type="Ensembl" id="ENSCCNP00000006751.1"/>
    </source>
</evidence>